<keyword evidence="1" id="KW-0812">Transmembrane</keyword>
<organism evidence="2 3">
    <name type="scientific">Pontimonas salivibrio</name>
    <dbReference type="NCBI Taxonomy" id="1159327"/>
    <lineage>
        <taxon>Bacteria</taxon>
        <taxon>Bacillati</taxon>
        <taxon>Actinomycetota</taxon>
        <taxon>Actinomycetes</taxon>
        <taxon>Micrococcales</taxon>
        <taxon>Microbacteriaceae</taxon>
        <taxon>Pontimonas</taxon>
    </lineage>
</organism>
<gene>
    <name evidence="2" type="ORF">C3B54_11274</name>
</gene>
<feature type="transmembrane region" description="Helical" evidence="1">
    <location>
        <begin position="278"/>
        <end position="298"/>
    </location>
</feature>
<dbReference type="KEGG" id="psai:C3B54_11274"/>
<proteinExistence type="predicted"/>
<accession>A0A2L2BNS8</accession>
<evidence type="ECO:0000256" key="1">
    <source>
        <dbReference type="SAM" id="Phobius"/>
    </source>
</evidence>
<name>A0A2L2BNS8_9MICO</name>
<keyword evidence="1" id="KW-0472">Membrane</keyword>
<sequence>MAVSSRISPWQSRSAAIAIALGLLCAPLALGAHSATELVDNTEYVADALEPLIEQPAIQQQLVDQALQPLTEAFTSEAVVSLLLESAGVSSALPDTLQDSAEGLIQPLIDRLTAQVETTASDIVASEVFASSWRTAVGDSHRSFREAVTQGGDIAIDLPLQPFLELVRDDIAQSGFPGVERLPIPQVSLPLFTVEPPEMWQRSYQLAAAADPWLALLAIGLIGVGVWFSNRKDIAWVTIGAVTPLVTVVPVLVATWWIDRQEASLATEADAALLGRPLEVAALVSVGVVLVSATGWFVESSRRVTIA</sequence>
<dbReference type="AlphaFoldDB" id="A0A2L2BNS8"/>
<dbReference type="Proteomes" id="UP000243077">
    <property type="component" value="Chromosome"/>
</dbReference>
<keyword evidence="3" id="KW-1185">Reference proteome</keyword>
<dbReference type="EMBL" id="CP026923">
    <property type="protein sequence ID" value="AVG23272.1"/>
    <property type="molecule type" value="Genomic_DNA"/>
</dbReference>
<evidence type="ECO:0000313" key="3">
    <source>
        <dbReference type="Proteomes" id="UP000243077"/>
    </source>
</evidence>
<dbReference type="OrthoDB" id="4350291at2"/>
<keyword evidence="1" id="KW-1133">Transmembrane helix</keyword>
<protein>
    <submittedName>
        <fullName evidence="2">Uncharacterized protein</fullName>
    </submittedName>
</protein>
<feature type="transmembrane region" description="Helical" evidence="1">
    <location>
        <begin position="235"/>
        <end position="258"/>
    </location>
</feature>
<evidence type="ECO:0000313" key="2">
    <source>
        <dbReference type="EMBL" id="AVG23272.1"/>
    </source>
</evidence>
<feature type="transmembrane region" description="Helical" evidence="1">
    <location>
        <begin position="206"/>
        <end position="228"/>
    </location>
</feature>
<dbReference type="RefSeq" id="WP_104912908.1">
    <property type="nucleotide sequence ID" value="NZ_CP026923.1"/>
</dbReference>
<reference evidence="2 3" key="1">
    <citation type="submission" date="2018-02" db="EMBL/GenBank/DDBJ databases">
        <title>Complete genome of the streamlined marine actinobacterium Pontimonas salivibrio CL-TW6 adapted to coastal planktonic lifestype.</title>
        <authorList>
            <person name="Cho B.C."/>
            <person name="Hardies S.C."/>
            <person name="Jang G.I."/>
            <person name="Hwang C.Y."/>
        </authorList>
    </citation>
    <scope>NUCLEOTIDE SEQUENCE [LARGE SCALE GENOMIC DNA]</scope>
    <source>
        <strain evidence="2 3">CL-TW6</strain>
    </source>
</reference>